<dbReference type="Pfam" id="PF19030">
    <property type="entry name" value="TSP1_ADAMTS"/>
    <property type="match status" value="2"/>
</dbReference>
<dbReference type="InterPro" id="IPR036383">
    <property type="entry name" value="TSP1_rpt_sf"/>
</dbReference>
<keyword evidence="6" id="KW-1015">Disulfide bond</keyword>
<keyword evidence="5" id="KW-0862">Zinc</keyword>
<reference evidence="12" key="1">
    <citation type="submission" date="2025-08" db="UniProtKB">
        <authorList>
            <consortium name="RefSeq"/>
        </authorList>
    </citation>
    <scope>IDENTIFICATION</scope>
    <source>
        <tissue evidence="12">Whole Larva</tissue>
    </source>
</reference>
<dbReference type="Pfam" id="PF19236">
    <property type="entry name" value="ADAMTS_CR_3"/>
    <property type="match status" value="1"/>
</dbReference>
<dbReference type="Pfam" id="PF17771">
    <property type="entry name" value="ADAMTS_CR_2"/>
    <property type="match status" value="1"/>
</dbReference>
<evidence type="ECO:0000256" key="3">
    <source>
        <dbReference type="ARBA" id="ARBA00022723"/>
    </source>
</evidence>
<feature type="domain" description="ADAMTS cysteine-rich" evidence="9">
    <location>
        <begin position="1"/>
        <end position="39"/>
    </location>
</feature>
<feature type="domain" description="ADAMTS/ADAMTS-like Spacer 1" evidence="8">
    <location>
        <begin position="225"/>
        <end position="315"/>
    </location>
</feature>
<dbReference type="PRINTS" id="PR01857">
    <property type="entry name" value="ADAMTSFAMILY"/>
</dbReference>
<keyword evidence="11" id="KW-1185">Reference proteome</keyword>
<evidence type="ECO:0000259" key="9">
    <source>
        <dbReference type="Pfam" id="PF17771"/>
    </source>
</evidence>
<dbReference type="SUPFAM" id="SSF82895">
    <property type="entry name" value="TSP-1 type 1 repeat"/>
    <property type="match status" value="3"/>
</dbReference>
<evidence type="ECO:0000256" key="6">
    <source>
        <dbReference type="ARBA" id="ARBA00023157"/>
    </source>
</evidence>
<feature type="non-terminal residue" evidence="12">
    <location>
        <position position="1"/>
    </location>
</feature>
<dbReference type="Gene3D" id="2.60.120.830">
    <property type="match status" value="1"/>
</dbReference>
<evidence type="ECO:0000256" key="1">
    <source>
        <dbReference type="ARBA" id="ARBA00004613"/>
    </source>
</evidence>
<dbReference type="InterPro" id="IPR041645">
    <property type="entry name" value="ADAMTS_CR_2"/>
</dbReference>
<dbReference type="InterPro" id="IPR000884">
    <property type="entry name" value="TSP1_rpt"/>
</dbReference>
<dbReference type="Gene3D" id="3.40.1620.60">
    <property type="match status" value="1"/>
</dbReference>
<keyword evidence="2" id="KW-0964">Secreted</keyword>
<evidence type="ECO:0000259" key="8">
    <source>
        <dbReference type="Pfam" id="PF05986"/>
    </source>
</evidence>
<dbReference type="InterPro" id="IPR050439">
    <property type="entry name" value="ADAMTS_ADAMTS-like"/>
</dbReference>
<dbReference type="PANTHER" id="PTHR13723:SF200">
    <property type="entry name" value="ADAM METALLOPEPTIDASE WITH THROMBOSPONDIN TYPE 1 MOTIF B, ISOFORM B"/>
    <property type="match status" value="1"/>
</dbReference>
<accession>A0ABM1M898</accession>
<evidence type="ECO:0000256" key="5">
    <source>
        <dbReference type="ARBA" id="ARBA00022833"/>
    </source>
</evidence>
<evidence type="ECO:0000256" key="4">
    <source>
        <dbReference type="ARBA" id="ARBA00022801"/>
    </source>
</evidence>
<dbReference type="InterPro" id="IPR010294">
    <property type="entry name" value="ADAMTS_spacer1"/>
</dbReference>
<keyword evidence="3" id="KW-0479">Metal-binding</keyword>
<name>A0ABM1M898_NICVS</name>
<dbReference type="PROSITE" id="PS50092">
    <property type="entry name" value="TSP1"/>
    <property type="match status" value="3"/>
</dbReference>
<keyword evidence="4" id="KW-0378">Hydrolase</keyword>
<protein>
    <submittedName>
        <fullName evidence="12">A disintegrin and metalloproteinase with thrombospondin motifs 7-like</fullName>
    </submittedName>
</protein>
<dbReference type="InterPro" id="IPR013273">
    <property type="entry name" value="ADAMTS/ADAMTS-like"/>
</dbReference>
<evidence type="ECO:0000259" key="10">
    <source>
        <dbReference type="Pfam" id="PF19236"/>
    </source>
</evidence>
<organism evidence="11 12">
    <name type="scientific">Nicrophorus vespilloides</name>
    <name type="common">Boreal carrion beetle</name>
    <dbReference type="NCBI Taxonomy" id="110193"/>
    <lineage>
        <taxon>Eukaryota</taxon>
        <taxon>Metazoa</taxon>
        <taxon>Ecdysozoa</taxon>
        <taxon>Arthropoda</taxon>
        <taxon>Hexapoda</taxon>
        <taxon>Insecta</taxon>
        <taxon>Pterygota</taxon>
        <taxon>Neoptera</taxon>
        <taxon>Endopterygota</taxon>
        <taxon>Coleoptera</taxon>
        <taxon>Polyphaga</taxon>
        <taxon>Staphyliniformia</taxon>
        <taxon>Silphidae</taxon>
        <taxon>Nicrophorinae</taxon>
        <taxon>Nicrophorus</taxon>
    </lineage>
</organism>
<sequence length="519" mass="58095">DCTNLICHIEDKGCVESHTPPADGTNCGENKWCFAGDCVEKGERPGAVDGGWGKWHEWSECTRTCGSGVASQERHCDHPPPMMGGKFCAGESKRYKICSTEPCDLHEPSFRDVQCSEFDSWVYPEDGKVHVWRSYPIHDENPCGLYCVNDEGGIASLRPRVIDGTTCYHGIRDICINGMCKEIPCDLDLQSNAVEDRCGVCKGDGTSCKVTRDSRLFQCDSGLEEEKFAEIPKGAVNIKIEEMLPSESRIEVRDKDGKDVYIGGTELGTFNVKGTKAWVGMIRLKQEAISIPGPLPDPISIWVGVLQNTTIKYSYGTKELHKRKPVFSWDFLDWSRCSTECGPGTQEAIPKCVEKEAGQVDEKYCTDVHRLKSQIRPCELAPCTPKWFVGDWSECSKCPRGIRTRIIKCFIPVGTGEGELDLVSDDYCISPKPRMRESCTCNPKKGRSRNVTKLFDVIDAMDVTQVHLTVHTDFDGKNYPPGLPHPKNANESVFDLEDKEALKFMDSMQRNFENNKSRI</sequence>
<dbReference type="RefSeq" id="XP_017770798.1">
    <property type="nucleotide sequence ID" value="XM_017915309.1"/>
</dbReference>
<dbReference type="InterPro" id="IPR045371">
    <property type="entry name" value="ADAMTS_CR_3"/>
</dbReference>
<evidence type="ECO:0000256" key="2">
    <source>
        <dbReference type="ARBA" id="ARBA00022525"/>
    </source>
</evidence>
<gene>
    <name evidence="12" type="primary">LOC108558401</name>
</gene>
<evidence type="ECO:0000313" key="11">
    <source>
        <dbReference type="Proteomes" id="UP000695000"/>
    </source>
</evidence>
<dbReference type="SMART" id="SM00209">
    <property type="entry name" value="TSP1"/>
    <property type="match status" value="3"/>
</dbReference>
<keyword evidence="7" id="KW-0325">Glycoprotein</keyword>
<dbReference type="Pfam" id="PF05986">
    <property type="entry name" value="ADAMTS_spacer1"/>
    <property type="match status" value="1"/>
</dbReference>
<proteinExistence type="predicted"/>
<dbReference type="Pfam" id="PF00090">
    <property type="entry name" value="TSP_1"/>
    <property type="match status" value="1"/>
</dbReference>
<evidence type="ECO:0000313" key="12">
    <source>
        <dbReference type="RefSeq" id="XP_017770798.1"/>
    </source>
</evidence>
<feature type="domain" description="ADAMTS/ADAMTS-like cysteine-rich" evidence="10">
    <location>
        <begin position="168"/>
        <end position="208"/>
    </location>
</feature>
<dbReference type="Gene3D" id="2.20.100.10">
    <property type="entry name" value="Thrombospondin type-1 (TSP1) repeat"/>
    <property type="match status" value="2"/>
</dbReference>
<evidence type="ECO:0000256" key="7">
    <source>
        <dbReference type="ARBA" id="ARBA00023180"/>
    </source>
</evidence>
<dbReference type="GeneID" id="108558401"/>
<dbReference type="PANTHER" id="PTHR13723">
    <property type="entry name" value="ADAMTS A DISINTEGRIN AND METALLOPROTEASE WITH THROMBOSPONDIN MOTIFS PROTEASE"/>
    <property type="match status" value="1"/>
</dbReference>
<comment type="subcellular location">
    <subcellularLocation>
        <location evidence="1">Secreted</location>
    </subcellularLocation>
</comment>
<dbReference type="Proteomes" id="UP000695000">
    <property type="component" value="Unplaced"/>
</dbReference>